<sequence length="230" mass="25917">MLRGWVLLALPLLVASAGSTVASGSEGAGSSRPVVTQEPSHLALKSPFHYEKSSAGLREVGEGHSRMNMDEDTRPLRYLRHSFLHKNLETTSAPSRDRTESPSASHQRRGTSRANHALANHARFRYREARPETQVSDQDQLPPFKVYPEVQEPSATDDHTAQMLSEQSMQQQMLQQAAHQHSRWGTQEQELLGIGKHFYMKPQLQPTKSHATVILDNSEMIELMRKHHNS</sequence>
<feature type="region of interest" description="Disordered" evidence="1">
    <location>
        <begin position="152"/>
        <end position="184"/>
    </location>
</feature>
<evidence type="ECO:0000313" key="4">
    <source>
        <dbReference type="Proteomes" id="UP000245768"/>
    </source>
</evidence>
<feature type="signal peptide" evidence="2">
    <location>
        <begin position="1"/>
        <end position="17"/>
    </location>
</feature>
<dbReference type="AlphaFoldDB" id="A0A316YTG2"/>
<organism evidence="3 4">
    <name type="scientific">Acaromyces ingoldii</name>
    <dbReference type="NCBI Taxonomy" id="215250"/>
    <lineage>
        <taxon>Eukaryota</taxon>
        <taxon>Fungi</taxon>
        <taxon>Dikarya</taxon>
        <taxon>Basidiomycota</taxon>
        <taxon>Ustilaginomycotina</taxon>
        <taxon>Exobasidiomycetes</taxon>
        <taxon>Exobasidiales</taxon>
        <taxon>Cryptobasidiaceae</taxon>
        <taxon>Acaromyces</taxon>
    </lineage>
</organism>
<gene>
    <name evidence="3" type="ORF">FA10DRAFT_258720</name>
</gene>
<dbReference type="Proteomes" id="UP000245768">
    <property type="component" value="Unassembled WGS sequence"/>
</dbReference>
<proteinExistence type="predicted"/>
<name>A0A316YTG2_9BASI</name>
<evidence type="ECO:0000313" key="3">
    <source>
        <dbReference type="EMBL" id="PWN91313.1"/>
    </source>
</evidence>
<protein>
    <submittedName>
        <fullName evidence="3">Uncharacterized protein</fullName>
    </submittedName>
</protein>
<accession>A0A316YTG2</accession>
<evidence type="ECO:0000256" key="1">
    <source>
        <dbReference type="SAM" id="MobiDB-lite"/>
    </source>
</evidence>
<feature type="region of interest" description="Disordered" evidence="1">
    <location>
        <begin position="87"/>
        <end position="113"/>
    </location>
</feature>
<dbReference type="EMBL" id="KZ819635">
    <property type="protein sequence ID" value="PWN91313.1"/>
    <property type="molecule type" value="Genomic_DNA"/>
</dbReference>
<evidence type="ECO:0000256" key="2">
    <source>
        <dbReference type="SAM" id="SignalP"/>
    </source>
</evidence>
<reference evidence="3 4" key="1">
    <citation type="journal article" date="2018" name="Mol. Biol. Evol.">
        <title>Broad Genomic Sampling Reveals a Smut Pathogenic Ancestry of the Fungal Clade Ustilaginomycotina.</title>
        <authorList>
            <person name="Kijpornyongpan T."/>
            <person name="Mondo S.J."/>
            <person name="Barry K."/>
            <person name="Sandor L."/>
            <person name="Lee J."/>
            <person name="Lipzen A."/>
            <person name="Pangilinan J."/>
            <person name="LaButti K."/>
            <person name="Hainaut M."/>
            <person name="Henrissat B."/>
            <person name="Grigoriev I.V."/>
            <person name="Spatafora J.W."/>
            <person name="Aime M.C."/>
        </authorList>
    </citation>
    <scope>NUCLEOTIDE SEQUENCE [LARGE SCALE GENOMIC DNA]</scope>
    <source>
        <strain evidence="3 4">MCA 4198</strain>
    </source>
</reference>
<feature type="chain" id="PRO_5016417874" evidence="2">
    <location>
        <begin position="18"/>
        <end position="230"/>
    </location>
</feature>
<feature type="compositionally biased region" description="Low complexity" evidence="1">
    <location>
        <begin position="161"/>
        <end position="179"/>
    </location>
</feature>
<keyword evidence="4" id="KW-1185">Reference proteome</keyword>
<keyword evidence="2" id="KW-0732">Signal</keyword>
<dbReference type="GeneID" id="37041843"/>
<dbReference type="RefSeq" id="XP_025378511.1">
    <property type="nucleotide sequence ID" value="XM_025519927.1"/>
</dbReference>
<dbReference type="InParanoid" id="A0A316YTG2"/>